<evidence type="ECO:0000313" key="9">
    <source>
        <dbReference type="Proteomes" id="UP000808761"/>
    </source>
</evidence>
<feature type="transmembrane region" description="Helical" evidence="6">
    <location>
        <begin position="59"/>
        <end position="83"/>
    </location>
</feature>
<name>A0A9D6UK78_UNCSA</name>
<dbReference type="EMBL" id="JACRKR010000128">
    <property type="protein sequence ID" value="MBI5078895.1"/>
    <property type="molecule type" value="Genomic_DNA"/>
</dbReference>
<reference evidence="8" key="1">
    <citation type="submission" date="2020-07" db="EMBL/GenBank/DDBJ databases">
        <title>Huge and variable diversity of episymbiotic CPR bacteria and DPANN archaea in groundwater ecosystems.</title>
        <authorList>
            <person name="He C.Y."/>
            <person name="Keren R."/>
            <person name="Whittaker M."/>
            <person name="Farag I.F."/>
            <person name="Doudna J."/>
            <person name="Cate J.H.D."/>
            <person name="Banfield J.F."/>
        </authorList>
    </citation>
    <scope>NUCLEOTIDE SEQUENCE</scope>
    <source>
        <strain evidence="8">NC_groundwater_1860_Pr3_B-0.1um_51_7</strain>
    </source>
</reference>
<dbReference type="PANTHER" id="PTHR31272:SF4">
    <property type="entry name" value="CYTOCHROME C-TYPE BIOGENESIS PROTEIN HI_1454-RELATED"/>
    <property type="match status" value="1"/>
</dbReference>
<evidence type="ECO:0000256" key="3">
    <source>
        <dbReference type="ARBA" id="ARBA00022692"/>
    </source>
</evidence>
<evidence type="ECO:0000256" key="4">
    <source>
        <dbReference type="ARBA" id="ARBA00022989"/>
    </source>
</evidence>
<dbReference type="Pfam" id="PF02683">
    <property type="entry name" value="DsbD_TM"/>
    <property type="match status" value="1"/>
</dbReference>
<accession>A0A9D6UK78</accession>
<evidence type="ECO:0000256" key="1">
    <source>
        <dbReference type="ARBA" id="ARBA00004141"/>
    </source>
</evidence>
<comment type="similarity">
    <text evidence="2">Belongs to the DsbD family.</text>
</comment>
<keyword evidence="4 6" id="KW-1133">Transmembrane helix</keyword>
<keyword evidence="3 6" id="KW-0812">Transmembrane</keyword>
<comment type="subcellular location">
    <subcellularLocation>
        <location evidence="1">Membrane</location>
        <topology evidence="1">Multi-pass membrane protein</topology>
    </subcellularLocation>
</comment>
<dbReference type="GO" id="GO:0017004">
    <property type="term" value="P:cytochrome complex assembly"/>
    <property type="evidence" value="ECO:0007669"/>
    <property type="project" value="InterPro"/>
</dbReference>
<evidence type="ECO:0000256" key="6">
    <source>
        <dbReference type="SAM" id="Phobius"/>
    </source>
</evidence>
<dbReference type="AlphaFoldDB" id="A0A9D6UK78"/>
<feature type="transmembrane region" description="Helical" evidence="6">
    <location>
        <begin position="129"/>
        <end position="153"/>
    </location>
</feature>
<dbReference type="InterPro" id="IPR051790">
    <property type="entry name" value="Cytochrome_c-biogenesis_DsbD"/>
</dbReference>
<feature type="transmembrane region" description="Helical" evidence="6">
    <location>
        <begin position="201"/>
        <end position="222"/>
    </location>
</feature>
<dbReference type="GO" id="GO:0016020">
    <property type="term" value="C:membrane"/>
    <property type="evidence" value="ECO:0007669"/>
    <property type="project" value="UniProtKB-SubCell"/>
</dbReference>
<evidence type="ECO:0000256" key="2">
    <source>
        <dbReference type="ARBA" id="ARBA00006143"/>
    </source>
</evidence>
<feature type="transmembrane region" description="Helical" evidence="6">
    <location>
        <begin position="165"/>
        <end position="189"/>
    </location>
</feature>
<evidence type="ECO:0000313" key="8">
    <source>
        <dbReference type="EMBL" id="MBI5078895.1"/>
    </source>
</evidence>
<proteinExistence type="inferred from homology"/>
<feature type="transmembrane region" description="Helical" evidence="6">
    <location>
        <begin position="6"/>
        <end position="38"/>
    </location>
</feature>
<evidence type="ECO:0000259" key="7">
    <source>
        <dbReference type="Pfam" id="PF02683"/>
    </source>
</evidence>
<organism evidence="8 9">
    <name type="scientific">Candidatus Saganbacteria bacterium</name>
    <dbReference type="NCBI Taxonomy" id="2575572"/>
    <lineage>
        <taxon>Bacteria</taxon>
        <taxon>Bacillati</taxon>
        <taxon>Saganbacteria</taxon>
    </lineage>
</organism>
<gene>
    <name evidence="8" type="ORF">HZB08_02615</name>
</gene>
<protein>
    <submittedName>
        <fullName evidence="8">Cytochrome c biogenesis protein CcdA</fullName>
    </submittedName>
</protein>
<evidence type="ECO:0000256" key="5">
    <source>
        <dbReference type="ARBA" id="ARBA00023136"/>
    </source>
</evidence>
<dbReference type="InterPro" id="IPR003834">
    <property type="entry name" value="Cyt_c_assmbl_TM_dom"/>
</dbReference>
<feature type="transmembrane region" description="Helical" evidence="6">
    <location>
        <begin position="89"/>
        <end position="109"/>
    </location>
</feature>
<dbReference type="Proteomes" id="UP000808761">
    <property type="component" value="Unassembled WGS sequence"/>
</dbReference>
<keyword evidence="5 6" id="KW-0472">Membrane</keyword>
<sequence length="232" mass="25028">MKNLSLLLAFTAGLLSFFSPCVFPLIPSYISYITGIALKDFSEKGDRARVRRLTIINSLYFIAGFSAVFISLGAAASMLGRILSDYRDVIRYAGGALVVFLGLYLTDVFKIRFPALENRLKPAGHLSSLAVGAVFAEAWTPCVGPILASILTLASVSATLGSGTLLLLMYSLGLGIPFFVIALAVNSFLVHFKRIGKHMKVISFISGFFLVVVGILLLTNYFQSVISCLAPQ</sequence>
<comment type="caution">
    <text evidence="8">The sequence shown here is derived from an EMBL/GenBank/DDBJ whole genome shotgun (WGS) entry which is preliminary data.</text>
</comment>
<dbReference type="PANTHER" id="PTHR31272">
    <property type="entry name" value="CYTOCHROME C-TYPE BIOGENESIS PROTEIN HI_1454-RELATED"/>
    <property type="match status" value="1"/>
</dbReference>
<feature type="domain" description="Cytochrome C biogenesis protein transmembrane" evidence="7">
    <location>
        <begin position="5"/>
        <end position="219"/>
    </location>
</feature>